<dbReference type="Proteomes" id="UP000233440">
    <property type="component" value="Unassembled WGS sequence"/>
</dbReference>
<protein>
    <recommendedName>
        <fullName evidence="3">UDP-glucose 4-epimerase</fullName>
    </recommendedName>
</protein>
<organism evidence="1 2">
    <name type="scientific">Heyndrickxia camelliae</name>
    <dbReference type="NCBI Taxonomy" id="1707093"/>
    <lineage>
        <taxon>Bacteria</taxon>
        <taxon>Bacillati</taxon>
        <taxon>Bacillota</taxon>
        <taxon>Bacilli</taxon>
        <taxon>Bacillales</taxon>
        <taxon>Bacillaceae</taxon>
        <taxon>Heyndrickxia</taxon>
    </lineage>
</organism>
<accession>A0A2N3LQ02</accession>
<keyword evidence="2" id="KW-1185">Reference proteome</keyword>
<dbReference type="RefSeq" id="WP_101352402.1">
    <property type="nucleotide sequence ID" value="NZ_PIQO01000001.1"/>
</dbReference>
<evidence type="ECO:0000313" key="2">
    <source>
        <dbReference type="Proteomes" id="UP000233440"/>
    </source>
</evidence>
<dbReference type="SUPFAM" id="SSF51735">
    <property type="entry name" value="NAD(P)-binding Rossmann-fold domains"/>
    <property type="match status" value="1"/>
</dbReference>
<gene>
    <name evidence="1" type="ORF">CWO92_01440</name>
</gene>
<dbReference type="EMBL" id="PIQO01000001">
    <property type="protein sequence ID" value="PKR86752.1"/>
    <property type="molecule type" value="Genomic_DNA"/>
</dbReference>
<evidence type="ECO:0000313" key="1">
    <source>
        <dbReference type="EMBL" id="PKR86752.1"/>
    </source>
</evidence>
<dbReference type="OrthoDB" id="2938417at2"/>
<name>A0A2N3LQ02_9BACI</name>
<evidence type="ECO:0008006" key="3">
    <source>
        <dbReference type="Google" id="ProtNLM"/>
    </source>
</evidence>
<comment type="caution">
    <text evidence="1">The sequence shown here is derived from an EMBL/GenBank/DDBJ whole genome shotgun (WGS) entry which is preliminary data.</text>
</comment>
<sequence length="265" mass="31327">MENAIVCGAMHFVGFELCKQLLNRGCSVVAIDHGGNTDKYHVEKWLEIGRNANLLRLPIEEIRDEIDSSVVCFIPYIDFLSLPDKFNGLFNDVESLLQMENITEYHIIFPSKYHFSFSDTNRRNFNAVFPITNMNKKVVEYYVPTLYGPWQPNTYLFQQLIEGKCQDDYLDDTMDAIFIEDAVKEIVDNTQQTEHRQRILIRNMQPDMWRKCVLYLKEDFKVPPKKHVVEDRDMVIKNIQECHSFQESLKIQIECFKRFQNDYSL</sequence>
<proteinExistence type="predicted"/>
<dbReference type="InterPro" id="IPR036291">
    <property type="entry name" value="NAD(P)-bd_dom_sf"/>
</dbReference>
<dbReference type="AlphaFoldDB" id="A0A2N3LQ02"/>
<reference evidence="1 2" key="1">
    <citation type="submission" date="2017-11" db="EMBL/GenBank/DDBJ databases">
        <title>Bacillus camelliae sp. nov., isolated from pu'er tea.</title>
        <authorList>
            <person name="Niu L."/>
        </authorList>
    </citation>
    <scope>NUCLEOTIDE SEQUENCE [LARGE SCALE GENOMIC DNA]</scope>
    <source>
        <strain evidence="1 2">7578-1</strain>
    </source>
</reference>